<dbReference type="Pfam" id="PF00836">
    <property type="entry name" value="Stathmin"/>
    <property type="match status" value="1"/>
</dbReference>
<name>A0A8C4Q5X8_EPTBU</name>
<dbReference type="GeneTree" id="ENSGT01030000234597"/>
<dbReference type="GO" id="GO:0007019">
    <property type="term" value="P:microtubule depolymerization"/>
    <property type="evidence" value="ECO:0007669"/>
    <property type="project" value="TreeGrafter"/>
</dbReference>
<proteinExistence type="inferred from homology"/>
<comment type="similarity">
    <text evidence="1">Belongs to the stathmin family.</text>
</comment>
<dbReference type="PANTHER" id="PTHR10104">
    <property type="entry name" value="STATHMIN"/>
    <property type="match status" value="1"/>
</dbReference>
<dbReference type="PROSITE" id="PS51663">
    <property type="entry name" value="STATHMIN_3"/>
    <property type="match status" value="1"/>
</dbReference>
<dbReference type="GO" id="GO:0043005">
    <property type="term" value="C:neuron projection"/>
    <property type="evidence" value="ECO:0007669"/>
    <property type="project" value="TreeGrafter"/>
</dbReference>
<dbReference type="Gene3D" id="6.10.280.30">
    <property type="match status" value="1"/>
</dbReference>
<dbReference type="PRINTS" id="PR00345">
    <property type="entry name" value="STATHMIN"/>
</dbReference>
<protein>
    <recommendedName>
        <fullName evidence="1">Stathmin</fullName>
    </recommendedName>
</protein>
<dbReference type="PIRSF" id="PIRSF002285">
    <property type="entry name" value="Stathmin"/>
    <property type="match status" value="1"/>
</dbReference>
<dbReference type="GO" id="GO:0015631">
    <property type="term" value="F:tubulin binding"/>
    <property type="evidence" value="ECO:0007669"/>
    <property type="project" value="TreeGrafter"/>
</dbReference>
<dbReference type="Proteomes" id="UP000694388">
    <property type="component" value="Unplaced"/>
</dbReference>
<dbReference type="GO" id="GO:0031110">
    <property type="term" value="P:regulation of microtubule polymerization or depolymerization"/>
    <property type="evidence" value="ECO:0007669"/>
    <property type="project" value="InterPro"/>
</dbReference>
<dbReference type="AlphaFoldDB" id="A0A8C4Q5X8"/>
<evidence type="ECO:0000313" key="3">
    <source>
        <dbReference type="Proteomes" id="UP000694388"/>
    </source>
</evidence>
<dbReference type="InterPro" id="IPR036002">
    <property type="entry name" value="Stathmin_sf"/>
</dbReference>
<dbReference type="SUPFAM" id="SSF101494">
    <property type="entry name" value="Stathmin"/>
    <property type="match status" value="1"/>
</dbReference>
<accession>A0A8C4Q5X8</accession>
<dbReference type="Ensembl" id="ENSEBUT00000010767.1">
    <property type="protein sequence ID" value="ENSEBUP00000010223.1"/>
    <property type="gene ID" value="ENSEBUG00000006571.1"/>
</dbReference>
<evidence type="ECO:0000256" key="1">
    <source>
        <dbReference type="RuleBase" id="RU004388"/>
    </source>
</evidence>
<reference evidence="2" key="1">
    <citation type="submission" date="2025-08" db="UniProtKB">
        <authorList>
            <consortium name="Ensembl"/>
        </authorList>
    </citation>
    <scope>IDENTIFICATION</scope>
</reference>
<sequence length="179" mass="21063">MSKTMTAYKDKMKELSMISILCSCFYSEPPQKSIYHFQDMEVKELNKRASGQAYEITLKPPATNSSPEITARPSRKQVALYEHIMKKLKDAQRRRQFQETQALMALAKRREHERSVIHKVQEENNNFSRVAEERLTYKMEMNQENREALLAALKERLQEKVLSSLKDLTSMTHQIIYFT</sequence>
<evidence type="ECO:0000313" key="2">
    <source>
        <dbReference type="Ensembl" id="ENSEBUP00000010223.1"/>
    </source>
</evidence>
<dbReference type="OMA" id="SHCITSP"/>
<keyword evidence="3" id="KW-1185">Reference proteome</keyword>
<dbReference type="PANTHER" id="PTHR10104:SF1">
    <property type="entry name" value="STATHMIN, ISOFORM D"/>
    <property type="match status" value="1"/>
</dbReference>
<organism evidence="2 3">
    <name type="scientific">Eptatretus burgeri</name>
    <name type="common">Inshore hagfish</name>
    <dbReference type="NCBI Taxonomy" id="7764"/>
    <lineage>
        <taxon>Eukaryota</taxon>
        <taxon>Metazoa</taxon>
        <taxon>Chordata</taxon>
        <taxon>Craniata</taxon>
        <taxon>Vertebrata</taxon>
        <taxon>Cyclostomata</taxon>
        <taxon>Myxini</taxon>
        <taxon>Myxiniformes</taxon>
        <taxon>Myxinidae</taxon>
        <taxon>Eptatretinae</taxon>
        <taxon>Eptatretus</taxon>
    </lineage>
</organism>
<dbReference type="InterPro" id="IPR000956">
    <property type="entry name" value="Stathmin_fam"/>
</dbReference>
<dbReference type="GO" id="GO:0031175">
    <property type="term" value="P:neuron projection development"/>
    <property type="evidence" value="ECO:0007669"/>
    <property type="project" value="TreeGrafter"/>
</dbReference>
<reference evidence="2" key="2">
    <citation type="submission" date="2025-09" db="UniProtKB">
        <authorList>
            <consortium name="Ensembl"/>
        </authorList>
    </citation>
    <scope>IDENTIFICATION</scope>
</reference>
<dbReference type="GO" id="GO:0005737">
    <property type="term" value="C:cytoplasm"/>
    <property type="evidence" value="ECO:0007669"/>
    <property type="project" value="TreeGrafter"/>
</dbReference>